<keyword evidence="3" id="KW-1185">Reference proteome</keyword>
<name>Q1YPW6_9GAMM</name>
<evidence type="ECO:0000256" key="1">
    <source>
        <dbReference type="SAM" id="SignalP"/>
    </source>
</evidence>
<evidence type="ECO:0000313" key="3">
    <source>
        <dbReference type="Proteomes" id="UP000005555"/>
    </source>
</evidence>
<dbReference type="Proteomes" id="UP000005555">
    <property type="component" value="Unassembled WGS sequence"/>
</dbReference>
<dbReference type="HOGENOM" id="CLU_2105433_0_0_6"/>
<dbReference type="AlphaFoldDB" id="Q1YPW6"/>
<dbReference type="EMBL" id="AAPI01000008">
    <property type="protein sequence ID" value="EAS46243.1"/>
    <property type="molecule type" value="Genomic_DNA"/>
</dbReference>
<protein>
    <submittedName>
        <fullName evidence="2">Uncharacterized protein</fullName>
    </submittedName>
</protein>
<dbReference type="STRING" id="314287.GB2207_05764"/>
<proteinExistence type="predicted"/>
<comment type="caution">
    <text evidence="2">The sequence shown here is derived from an EMBL/GenBank/DDBJ whole genome shotgun (WGS) entry which is preliminary data.</text>
</comment>
<reference evidence="2 3" key="1">
    <citation type="submission" date="2006-03" db="EMBL/GenBank/DDBJ databases">
        <authorList>
            <person name="Giovannoni S.J."/>
            <person name="Cho J.-C."/>
            <person name="Ferriera S."/>
            <person name="Johnson J."/>
            <person name="Kravitz S."/>
            <person name="Halpern A."/>
            <person name="Remington K."/>
            <person name="Beeson K."/>
            <person name="Tran B."/>
            <person name="Rogers Y.-H."/>
            <person name="Friedman R."/>
            <person name="Venter J.C."/>
        </authorList>
    </citation>
    <scope>NUCLEOTIDE SEQUENCE [LARGE SCALE GENOMIC DNA]</scope>
    <source>
        <strain evidence="2 3">HTCC2207</strain>
    </source>
</reference>
<feature type="chain" id="PRO_5004198138" evidence="1">
    <location>
        <begin position="25"/>
        <end position="115"/>
    </location>
</feature>
<accession>Q1YPW6</accession>
<sequence>MRFRFITKRTMLTFLCLLVTPILAQEPTEEQLADNTNEALCYLPEFKSITLGEHDTATRKKKAIAWLSHNVSACSVNKLVLIRNARASFLGAADSVEIVALIDDAIEFNLATKRL</sequence>
<evidence type="ECO:0000313" key="2">
    <source>
        <dbReference type="EMBL" id="EAS46243.1"/>
    </source>
</evidence>
<organism evidence="2 3">
    <name type="scientific">gamma proteobacterium HTCC2207</name>
    <dbReference type="NCBI Taxonomy" id="314287"/>
    <lineage>
        <taxon>Bacteria</taxon>
        <taxon>Pseudomonadati</taxon>
        <taxon>Pseudomonadota</taxon>
        <taxon>Gammaproteobacteria</taxon>
        <taxon>Cellvibrionales</taxon>
        <taxon>Porticoccaceae</taxon>
        <taxon>SAR92 clade</taxon>
    </lineage>
</organism>
<keyword evidence="1" id="KW-0732">Signal</keyword>
<gene>
    <name evidence="2" type="ORF">GB2207_05764</name>
</gene>
<feature type="signal peptide" evidence="1">
    <location>
        <begin position="1"/>
        <end position="24"/>
    </location>
</feature>